<dbReference type="EMBL" id="NOXT01000088">
    <property type="protein sequence ID" value="OYQ31277.1"/>
    <property type="molecule type" value="Genomic_DNA"/>
</dbReference>
<organism evidence="1 2">
    <name type="scientific">Sandarakinorhabdus cyanobacteriorum</name>
    <dbReference type="NCBI Taxonomy" id="1981098"/>
    <lineage>
        <taxon>Bacteria</taxon>
        <taxon>Pseudomonadati</taxon>
        <taxon>Pseudomonadota</taxon>
        <taxon>Alphaproteobacteria</taxon>
        <taxon>Sphingomonadales</taxon>
        <taxon>Sphingosinicellaceae</taxon>
        <taxon>Sandarakinorhabdus</taxon>
    </lineage>
</organism>
<dbReference type="Proteomes" id="UP000216991">
    <property type="component" value="Unassembled WGS sequence"/>
</dbReference>
<dbReference type="AlphaFoldDB" id="A0A255YPW3"/>
<reference evidence="1 2" key="1">
    <citation type="submission" date="2017-07" db="EMBL/GenBank/DDBJ databases">
        <title>Sandarakinorhabdus cyanobacteriorum sp. nov., a novel bacterium isolated from cyanobacterial aggregates in a eutrophic lake.</title>
        <authorList>
            <person name="Cai H."/>
        </authorList>
    </citation>
    <scope>NUCLEOTIDE SEQUENCE [LARGE SCALE GENOMIC DNA]</scope>
    <source>
        <strain evidence="1 2">TH057</strain>
    </source>
</reference>
<dbReference type="OrthoDB" id="7358383at2"/>
<name>A0A255YPW3_9SPHN</name>
<proteinExistence type="predicted"/>
<comment type="caution">
    <text evidence="1">The sequence shown here is derived from an EMBL/GenBank/DDBJ whole genome shotgun (WGS) entry which is preliminary data.</text>
</comment>
<accession>A0A255YPW3</accession>
<evidence type="ECO:0000313" key="2">
    <source>
        <dbReference type="Proteomes" id="UP000216991"/>
    </source>
</evidence>
<protein>
    <submittedName>
        <fullName evidence="1">Uncharacterized protein</fullName>
    </submittedName>
</protein>
<sequence length="97" mass="11147">MIELDDAIAKIRTQIATADLTRQTQGKPIDPVWFNRARTAQRHLYRERAELLADGSGWHRRNKMKDALIDILRARHDPAVWAELLAEARACTEAEDL</sequence>
<gene>
    <name evidence="1" type="ORF">CHU93_04680</name>
</gene>
<evidence type="ECO:0000313" key="1">
    <source>
        <dbReference type="EMBL" id="OYQ31277.1"/>
    </source>
</evidence>
<keyword evidence="2" id="KW-1185">Reference proteome</keyword>